<dbReference type="EMBL" id="KV425586">
    <property type="protein sequence ID" value="KZT23282.1"/>
    <property type="molecule type" value="Genomic_DNA"/>
</dbReference>
<dbReference type="PANTHER" id="PTHR28243">
    <property type="entry name" value="AGL049CP"/>
    <property type="match status" value="1"/>
</dbReference>
<dbReference type="STRING" id="1314782.A0A165R485"/>
<protein>
    <recommendedName>
        <fullName evidence="1">Pyridoxamine 5'-phosphate oxidase Alr4036 family FMN-binding domain-containing protein</fullName>
    </recommendedName>
</protein>
<dbReference type="Gene3D" id="2.30.110.10">
    <property type="entry name" value="Electron Transport, Fmn-binding Protein, Chain A"/>
    <property type="match status" value="1"/>
</dbReference>
<dbReference type="PANTHER" id="PTHR28243:SF1">
    <property type="entry name" value="PYRIDOXAMINE 5'-PHOSPHATE OXIDASE ALR4036 FAMILY FMN-BINDING DOMAIN-CONTAINING PROTEIN"/>
    <property type="match status" value="1"/>
</dbReference>
<gene>
    <name evidence="2" type="ORF">NEOLEDRAFT_1096275</name>
</gene>
<organism evidence="2 3">
    <name type="scientific">Neolentinus lepideus HHB14362 ss-1</name>
    <dbReference type="NCBI Taxonomy" id="1314782"/>
    <lineage>
        <taxon>Eukaryota</taxon>
        <taxon>Fungi</taxon>
        <taxon>Dikarya</taxon>
        <taxon>Basidiomycota</taxon>
        <taxon>Agaricomycotina</taxon>
        <taxon>Agaricomycetes</taxon>
        <taxon>Gloeophyllales</taxon>
        <taxon>Gloeophyllaceae</taxon>
        <taxon>Neolentinus</taxon>
    </lineage>
</organism>
<keyword evidence="3" id="KW-1185">Reference proteome</keyword>
<reference evidence="2 3" key="1">
    <citation type="journal article" date="2016" name="Mol. Biol. Evol.">
        <title>Comparative Genomics of Early-Diverging Mushroom-Forming Fungi Provides Insights into the Origins of Lignocellulose Decay Capabilities.</title>
        <authorList>
            <person name="Nagy L.G."/>
            <person name="Riley R."/>
            <person name="Tritt A."/>
            <person name="Adam C."/>
            <person name="Daum C."/>
            <person name="Floudas D."/>
            <person name="Sun H."/>
            <person name="Yadav J.S."/>
            <person name="Pangilinan J."/>
            <person name="Larsson K.H."/>
            <person name="Matsuura K."/>
            <person name="Barry K."/>
            <person name="Labutti K."/>
            <person name="Kuo R."/>
            <person name="Ohm R.A."/>
            <person name="Bhattacharya S.S."/>
            <person name="Shirouzu T."/>
            <person name="Yoshinaga Y."/>
            <person name="Martin F.M."/>
            <person name="Grigoriev I.V."/>
            <person name="Hibbett D.S."/>
        </authorList>
    </citation>
    <scope>NUCLEOTIDE SEQUENCE [LARGE SCALE GENOMIC DNA]</scope>
    <source>
        <strain evidence="2 3">HHB14362 ss-1</strain>
    </source>
</reference>
<evidence type="ECO:0000313" key="3">
    <source>
        <dbReference type="Proteomes" id="UP000076761"/>
    </source>
</evidence>
<dbReference type="InParanoid" id="A0A165R485"/>
<dbReference type="GO" id="GO:0010181">
    <property type="term" value="F:FMN binding"/>
    <property type="evidence" value="ECO:0007669"/>
    <property type="project" value="InterPro"/>
</dbReference>
<feature type="domain" description="Pyridoxamine 5'-phosphate oxidase Alr4036 family FMN-binding" evidence="1">
    <location>
        <begin position="4"/>
        <end position="98"/>
    </location>
</feature>
<dbReference type="InterPro" id="IPR012349">
    <property type="entry name" value="Split_barrel_FMN-bd"/>
</dbReference>
<dbReference type="OrthoDB" id="434253at2759"/>
<evidence type="ECO:0000313" key="2">
    <source>
        <dbReference type="EMBL" id="KZT23282.1"/>
    </source>
</evidence>
<dbReference type="InterPro" id="IPR024624">
    <property type="entry name" value="Pyridox_Oxase_Alr4036_FMN-bd"/>
</dbReference>
<accession>A0A165R485</accession>
<proteinExistence type="predicted"/>
<dbReference type="Proteomes" id="UP000076761">
    <property type="component" value="Unassembled WGS sequence"/>
</dbReference>
<evidence type="ECO:0000259" key="1">
    <source>
        <dbReference type="Pfam" id="PF12766"/>
    </source>
</evidence>
<dbReference type="SUPFAM" id="SSF50475">
    <property type="entry name" value="FMN-binding split barrel"/>
    <property type="match status" value="1"/>
</dbReference>
<dbReference type="Pfam" id="PF12766">
    <property type="entry name" value="Pyridox_oxase_2"/>
    <property type="match status" value="1"/>
</dbReference>
<name>A0A165R485_9AGAM</name>
<sequence>MTSPRWLTALHKTLSEHDRINVIQVATVDAEGAPRVRTQGYCGTVIPKSHPSLPLLLAATDYRTPKVTELTKNQRSEICWWIPPTNEQFRISAVTYIIAAPQYGFVTSVGPGMQAIIGESAFDWEKKRREVFESLPAPIKASYLRPAPGSAIEAEGEANKTSVETAPKLEEGLNNFALVVFEPVKVDYVEFGINPHRRTVFTRNEDNEWTERNVVP</sequence>
<dbReference type="AlphaFoldDB" id="A0A165R485"/>